<dbReference type="EMBL" id="MT141861">
    <property type="protein sequence ID" value="QJA71288.1"/>
    <property type="molecule type" value="Genomic_DNA"/>
</dbReference>
<organism evidence="2">
    <name type="scientific">viral metagenome</name>
    <dbReference type="NCBI Taxonomy" id="1070528"/>
    <lineage>
        <taxon>unclassified sequences</taxon>
        <taxon>metagenomes</taxon>
        <taxon>organismal metagenomes</taxon>
    </lineage>
</organism>
<feature type="transmembrane region" description="Helical" evidence="1">
    <location>
        <begin position="5"/>
        <end position="26"/>
    </location>
</feature>
<accession>A0A6M3JPU7</accession>
<evidence type="ECO:0000313" key="2">
    <source>
        <dbReference type="EMBL" id="QJA71288.1"/>
    </source>
</evidence>
<gene>
    <name evidence="2" type="ORF">MM415A03290_0009</name>
</gene>
<dbReference type="AlphaFoldDB" id="A0A6M3JPU7"/>
<proteinExistence type="predicted"/>
<keyword evidence="1" id="KW-0472">Membrane</keyword>
<evidence type="ECO:0000256" key="1">
    <source>
        <dbReference type="SAM" id="Phobius"/>
    </source>
</evidence>
<sequence length="72" mass="8034">MRRYLLSWVTLGVLVWIIINLALILANGGTLLIKEDNVAVIVFELLLLSILTILTIIEIVSQTRRNGSSSKK</sequence>
<reference evidence="2" key="1">
    <citation type="submission" date="2020-03" db="EMBL/GenBank/DDBJ databases">
        <title>The deep terrestrial virosphere.</title>
        <authorList>
            <person name="Holmfeldt K."/>
            <person name="Nilsson E."/>
            <person name="Simone D."/>
            <person name="Lopez-Fernandez M."/>
            <person name="Wu X."/>
            <person name="de Brujin I."/>
            <person name="Lundin D."/>
            <person name="Andersson A."/>
            <person name="Bertilsson S."/>
            <person name="Dopson M."/>
        </authorList>
    </citation>
    <scope>NUCLEOTIDE SEQUENCE</scope>
    <source>
        <strain evidence="2">MM415A03290</strain>
    </source>
</reference>
<protein>
    <submittedName>
        <fullName evidence="2">Uncharacterized protein</fullName>
    </submittedName>
</protein>
<keyword evidence="1" id="KW-0812">Transmembrane</keyword>
<name>A0A6M3JPU7_9ZZZZ</name>
<keyword evidence="1" id="KW-1133">Transmembrane helix</keyword>
<feature type="transmembrane region" description="Helical" evidence="1">
    <location>
        <begin position="38"/>
        <end position="61"/>
    </location>
</feature>